<dbReference type="InterPro" id="IPR000408">
    <property type="entry name" value="Reg_chr_condens"/>
</dbReference>
<dbReference type="AlphaFoldDB" id="A9TRE4"/>
<feature type="repeat" description="RCC1" evidence="1">
    <location>
        <begin position="154"/>
        <end position="206"/>
    </location>
</feature>
<accession>A9TRE4</accession>
<feature type="repeat" description="RCC1" evidence="1">
    <location>
        <begin position="364"/>
        <end position="414"/>
    </location>
</feature>
<keyword evidence="4" id="KW-1185">Reference proteome</keyword>
<dbReference type="SUPFAM" id="SSF50985">
    <property type="entry name" value="RCC1/BLIP-II"/>
    <property type="match status" value="1"/>
</dbReference>
<feature type="repeat" description="RCC1" evidence="1">
    <location>
        <begin position="99"/>
        <end position="153"/>
    </location>
</feature>
<evidence type="ECO:0000313" key="2">
    <source>
        <dbReference type="EMBL" id="PNR57087.1"/>
    </source>
</evidence>
<dbReference type="Proteomes" id="UP000006727">
    <property type="component" value="Chromosome 3"/>
</dbReference>
<feature type="repeat" description="RCC1" evidence="1">
    <location>
        <begin position="207"/>
        <end position="301"/>
    </location>
</feature>
<dbReference type="EnsemblPlants" id="Pp3c3_6440V3.1">
    <property type="protein sequence ID" value="Pp3c3_6440V3.1"/>
    <property type="gene ID" value="Pp3c3_6440"/>
</dbReference>
<gene>
    <name evidence="3" type="primary">LOC112279265</name>
    <name evidence="2" type="ORF">PHYPA_004080</name>
</gene>
<dbReference type="Gramene" id="Pp3c3_6440V3.2">
    <property type="protein sequence ID" value="Pp3c3_6440V3.2"/>
    <property type="gene ID" value="Pp3c3_6440"/>
</dbReference>
<proteinExistence type="predicted"/>
<dbReference type="eggNOG" id="KOG1426">
    <property type="taxonomic scope" value="Eukaryota"/>
</dbReference>
<dbReference type="PROSITE" id="PS50012">
    <property type="entry name" value="RCC1_3"/>
    <property type="match status" value="7"/>
</dbReference>
<dbReference type="PANTHER" id="PTHR45982:SF1">
    <property type="entry name" value="REGULATOR OF CHROMOSOME CONDENSATION"/>
    <property type="match status" value="1"/>
</dbReference>
<name>A9TRE4_PHYPA</name>
<feature type="repeat" description="RCC1" evidence="1">
    <location>
        <begin position="415"/>
        <end position="466"/>
    </location>
</feature>
<protein>
    <submittedName>
        <fullName evidence="2 3">Uncharacterized protein</fullName>
    </submittedName>
</protein>
<dbReference type="EMBL" id="ABEU02000003">
    <property type="protein sequence ID" value="PNR57087.1"/>
    <property type="molecule type" value="Genomic_DNA"/>
</dbReference>
<dbReference type="GeneID" id="112279265"/>
<dbReference type="KEGG" id="ppp:112279265"/>
<organism evidence="2">
    <name type="scientific">Physcomitrium patens</name>
    <name type="common">Spreading-leaved earth moss</name>
    <name type="synonym">Physcomitrella patens</name>
    <dbReference type="NCBI Taxonomy" id="3218"/>
    <lineage>
        <taxon>Eukaryota</taxon>
        <taxon>Viridiplantae</taxon>
        <taxon>Streptophyta</taxon>
        <taxon>Embryophyta</taxon>
        <taxon>Bryophyta</taxon>
        <taxon>Bryophytina</taxon>
        <taxon>Bryopsida</taxon>
        <taxon>Funariidae</taxon>
        <taxon>Funariales</taxon>
        <taxon>Funariaceae</taxon>
        <taxon>Physcomitrium</taxon>
    </lineage>
</organism>
<dbReference type="EnsemblPlants" id="Pp3c3_6440V3.2">
    <property type="protein sequence ID" value="Pp3c3_6440V3.2"/>
    <property type="gene ID" value="Pp3c3_6440"/>
</dbReference>
<dbReference type="HOGENOM" id="CLU_035459_0_0_1"/>
<evidence type="ECO:0000313" key="3">
    <source>
        <dbReference type="EnsemblPlants" id="Pp3c3_6440V3.1"/>
    </source>
</evidence>
<dbReference type="PROSITE" id="PS00626">
    <property type="entry name" value="RCC1_2"/>
    <property type="match status" value="3"/>
</dbReference>
<dbReference type="EnsemblPlants" id="Pp3c3_6440V3.3">
    <property type="protein sequence ID" value="Pp3c3_6440V3.3"/>
    <property type="gene ID" value="Pp3c3_6440"/>
</dbReference>
<dbReference type="Gene3D" id="2.130.10.30">
    <property type="entry name" value="Regulator of chromosome condensation 1/beta-lactamase-inhibitor protein II"/>
    <property type="match status" value="2"/>
</dbReference>
<dbReference type="Gramene" id="Pp3c3_6440V3.1">
    <property type="protein sequence ID" value="Pp3c3_6440V3.1"/>
    <property type="gene ID" value="Pp3c3_6440"/>
</dbReference>
<dbReference type="Pfam" id="PF13540">
    <property type="entry name" value="RCC1_2"/>
    <property type="match status" value="1"/>
</dbReference>
<reference evidence="2 4" key="2">
    <citation type="journal article" date="2018" name="Plant J.">
        <title>The Physcomitrella patens chromosome-scale assembly reveals moss genome structure and evolution.</title>
        <authorList>
            <person name="Lang D."/>
            <person name="Ullrich K.K."/>
            <person name="Murat F."/>
            <person name="Fuchs J."/>
            <person name="Jenkins J."/>
            <person name="Haas F.B."/>
            <person name="Piednoel M."/>
            <person name="Gundlach H."/>
            <person name="Van Bel M."/>
            <person name="Meyberg R."/>
            <person name="Vives C."/>
            <person name="Morata J."/>
            <person name="Symeonidi A."/>
            <person name="Hiss M."/>
            <person name="Muchero W."/>
            <person name="Kamisugi Y."/>
            <person name="Saleh O."/>
            <person name="Blanc G."/>
            <person name="Decker E.L."/>
            <person name="van Gessel N."/>
            <person name="Grimwood J."/>
            <person name="Hayes R.D."/>
            <person name="Graham S.W."/>
            <person name="Gunter L.E."/>
            <person name="McDaniel S.F."/>
            <person name="Hoernstein S.N.W."/>
            <person name="Larsson A."/>
            <person name="Li F.W."/>
            <person name="Perroud P.F."/>
            <person name="Phillips J."/>
            <person name="Ranjan P."/>
            <person name="Rokshar D.S."/>
            <person name="Rothfels C.J."/>
            <person name="Schneider L."/>
            <person name="Shu S."/>
            <person name="Stevenson D.W."/>
            <person name="Thummler F."/>
            <person name="Tillich M."/>
            <person name="Villarreal Aguilar J.C."/>
            <person name="Widiez T."/>
            <person name="Wong G.K."/>
            <person name="Wymore A."/>
            <person name="Zhang Y."/>
            <person name="Zimmer A.D."/>
            <person name="Quatrano R.S."/>
            <person name="Mayer K.F.X."/>
            <person name="Goodstein D."/>
            <person name="Casacuberta J.M."/>
            <person name="Vandepoele K."/>
            <person name="Reski R."/>
            <person name="Cuming A.C."/>
            <person name="Tuskan G.A."/>
            <person name="Maumus F."/>
            <person name="Salse J."/>
            <person name="Schmutz J."/>
            <person name="Rensing S.A."/>
        </authorList>
    </citation>
    <scope>NUCLEOTIDE SEQUENCE [LARGE SCALE GENOMIC DNA]</scope>
    <source>
        <strain evidence="3 4">cv. Gransden 2004</strain>
    </source>
</reference>
<dbReference type="OrthoDB" id="8068875at2759"/>
<dbReference type="RefSeq" id="XP_024369291.1">
    <property type="nucleotide sequence ID" value="XM_024513523.2"/>
</dbReference>
<sequence length="466" mass="49903">MRGVLRGLQGRVFNLGALCADCMNAFHTGRLTQFGRDFGTTIAKKTRVLSFGDGSHGALGHTDCFGGDAYEPREINGLPEDVVSVGAGHYHSMAVAQTGELWAWGRNLEGQLGERDGNTREKWHQPQRVRGLESVEVVSARGSGVVSMAIARDGSLWTWGKSKRGQLGLGTKIMYAQTPKRVEALVGQQVVQVALGWGHALARTAEGHVYSWGYAANGRLGFQLSDSESAETSVKKTSPTAIARVDNESIEEAAYRQVLEDMEKEKSPVLAWEPVRINSLCSQHVTEISCGMDHSLTLNEKGELCSFGDNSLGQLGRSTAISAVQSSIFAVENSEDHVQGLIRGEKVLHVGAGLGHSLAVTAQGSIYSWGWNAGHQLGRDERQDSSLPACVEDVEGDVVALVGGRAHSLALTSQGQLWVWGSGKNGRLGLGSPADEPSPLLLESLENHCIAEVACGFDHSLILLIS</sequence>
<dbReference type="PaxDb" id="3218-PP1S296_67V6.1"/>
<reference evidence="3" key="3">
    <citation type="submission" date="2020-12" db="UniProtKB">
        <authorList>
            <consortium name="EnsemblPlants"/>
        </authorList>
    </citation>
    <scope>IDENTIFICATION</scope>
</reference>
<dbReference type="Pfam" id="PF00415">
    <property type="entry name" value="RCC1"/>
    <property type="match status" value="3"/>
</dbReference>
<feature type="repeat" description="RCC1" evidence="1">
    <location>
        <begin position="46"/>
        <end position="98"/>
    </location>
</feature>
<dbReference type="PRINTS" id="PR00633">
    <property type="entry name" value="RCCNDNSATION"/>
</dbReference>
<evidence type="ECO:0000313" key="4">
    <source>
        <dbReference type="Proteomes" id="UP000006727"/>
    </source>
</evidence>
<dbReference type="InterPro" id="IPR009091">
    <property type="entry name" value="RCC1/BLIP-II"/>
</dbReference>
<dbReference type="PANTHER" id="PTHR45982">
    <property type="entry name" value="REGULATOR OF CHROMOSOME CONDENSATION"/>
    <property type="match status" value="1"/>
</dbReference>
<dbReference type="InterPro" id="IPR051553">
    <property type="entry name" value="Ran_GTPase-activating"/>
</dbReference>
<evidence type="ECO:0000256" key="1">
    <source>
        <dbReference type="PROSITE-ProRule" id="PRU00235"/>
    </source>
</evidence>
<feature type="repeat" description="RCC1" evidence="1">
    <location>
        <begin position="302"/>
        <end position="363"/>
    </location>
</feature>
<dbReference type="FunCoup" id="A9TRE4">
    <property type="interactions" value="437"/>
</dbReference>
<dbReference type="Gramene" id="Pp3c3_6440V3.3">
    <property type="protein sequence ID" value="Pp3c3_6440V3.3"/>
    <property type="gene ID" value="Pp3c3_6440"/>
</dbReference>
<dbReference type="STRING" id="3218.A9TRE4"/>
<reference evidence="2 4" key="1">
    <citation type="journal article" date="2008" name="Science">
        <title>The Physcomitrella genome reveals evolutionary insights into the conquest of land by plants.</title>
        <authorList>
            <person name="Rensing S."/>
            <person name="Lang D."/>
            <person name="Zimmer A."/>
            <person name="Terry A."/>
            <person name="Salamov A."/>
            <person name="Shapiro H."/>
            <person name="Nishiyama T."/>
            <person name="Perroud P.-F."/>
            <person name="Lindquist E."/>
            <person name="Kamisugi Y."/>
            <person name="Tanahashi T."/>
            <person name="Sakakibara K."/>
            <person name="Fujita T."/>
            <person name="Oishi K."/>
            <person name="Shin-I T."/>
            <person name="Kuroki Y."/>
            <person name="Toyoda A."/>
            <person name="Suzuki Y."/>
            <person name="Hashimoto A."/>
            <person name="Yamaguchi K."/>
            <person name="Sugano A."/>
            <person name="Kohara Y."/>
            <person name="Fujiyama A."/>
            <person name="Anterola A."/>
            <person name="Aoki S."/>
            <person name="Ashton N."/>
            <person name="Barbazuk W.B."/>
            <person name="Barker E."/>
            <person name="Bennetzen J."/>
            <person name="Bezanilla M."/>
            <person name="Blankenship R."/>
            <person name="Cho S.H."/>
            <person name="Dutcher S."/>
            <person name="Estelle M."/>
            <person name="Fawcett J.A."/>
            <person name="Gundlach H."/>
            <person name="Hanada K."/>
            <person name="Heyl A."/>
            <person name="Hicks K.A."/>
            <person name="Hugh J."/>
            <person name="Lohr M."/>
            <person name="Mayer K."/>
            <person name="Melkozernov A."/>
            <person name="Murata T."/>
            <person name="Nelson D."/>
            <person name="Pils B."/>
            <person name="Prigge M."/>
            <person name="Reiss B."/>
            <person name="Renner T."/>
            <person name="Rombauts S."/>
            <person name="Rushton P."/>
            <person name="Sanderfoot A."/>
            <person name="Schween G."/>
            <person name="Shiu S.-H."/>
            <person name="Stueber K."/>
            <person name="Theodoulou F.L."/>
            <person name="Tu H."/>
            <person name="Van de Peer Y."/>
            <person name="Verrier P.J."/>
            <person name="Waters E."/>
            <person name="Wood A."/>
            <person name="Yang L."/>
            <person name="Cove D."/>
            <person name="Cuming A."/>
            <person name="Hasebe M."/>
            <person name="Lucas S."/>
            <person name="Mishler D.B."/>
            <person name="Reski R."/>
            <person name="Grigoriev I."/>
            <person name="Quatrano R.S."/>
            <person name="Boore J.L."/>
        </authorList>
    </citation>
    <scope>NUCLEOTIDE SEQUENCE [LARGE SCALE GENOMIC DNA]</scope>
    <source>
        <strain evidence="3 4">cv. Gransden 2004</strain>
    </source>
</reference>